<reference evidence="2 3" key="1">
    <citation type="submission" date="2020-08" db="EMBL/GenBank/DDBJ databases">
        <title>Sequencing the genomes of 1000 actinobacteria strains.</title>
        <authorList>
            <person name="Klenk H.-P."/>
        </authorList>
    </citation>
    <scope>NUCLEOTIDE SEQUENCE [LARGE SCALE GENOMIC DNA]</scope>
    <source>
        <strain evidence="2 3">DSM 28796</strain>
    </source>
</reference>
<evidence type="ECO:0000313" key="2">
    <source>
        <dbReference type="EMBL" id="MBB5830356.1"/>
    </source>
</evidence>
<dbReference type="InterPro" id="IPR003754">
    <property type="entry name" value="4pyrrol_synth_uPrphyn_synth"/>
</dbReference>
<keyword evidence="3" id="KW-1185">Reference proteome</keyword>
<gene>
    <name evidence="2" type="ORF">HNR70_000169</name>
</gene>
<evidence type="ECO:0000313" key="3">
    <source>
        <dbReference type="Proteomes" id="UP000588158"/>
    </source>
</evidence>
<organism evidence="2 3">
    <name type="scientific">Brachybacterium aquaticum</name>
    <dbReference type="NCBI Taxonomy" id="1432564"/>
    <lineage>
        <taxon>Bacteria</taxon>
        <taxon>Bacillati</taxon>
        <taxon>Actinomycetota</taxon>
        <taxon>Actinomycetes</taxon>
        <taxon>Micrococcales</taxon>
        <taxon>Dermabacteraceae</taxon>
        <taxon>Brachybacterium</taxon>
    </lineage>
</organism>
<dbReference type="AlphaFoldDB" id="A0A841A678"/>
<dbReference type="InterPro" id="IPR036108">
    <property type="entry name" value="4pyrrol_syn_uPrphyn_synt_sf"/>
</dbReference>
<feature type="domain" description="Tetrapyrrole biosynthesis uroporphyrinogen III synthase" evidence="1">
    <location>
        <begin position="23"/>
        <end position="262"/>
    </location>
</feature>
<dbReference type="GO" id="GO:0033014">
    <property type="term" value="P:tetrapyrrole biosynthetic process"/>
    <property type="evidence" value="ECO:0007669"/>
    <property type="project" value="InterPro"/>
</dbReference>
<dbReference type="Proteomes" id="UP000588158">
    <property type="component" value="Unassembled WGS sequence"/>
</dbReference>
<sequence length="276" mass="27169">MDASSATAAHVLVPAPAGQAGSLIAALRAQGLRADHTPFVELRDQRDTDTRAAAAALTAGGIGHLAVTSPRSVQVLAEVAAALAADGAAVDGGGSAAADGADAALPLPADATVTALGEETGEALTAAGVPGAALTVVAAEADLAAAVLEATSEGDAVLLAGPAHLAPDLAQRLRSAGRDLTVAVTHRVRSTGLDTQTVRDLRLHGVDALVLTTPLLADLAGHLGIHRDIRVVAADASTAARAEARELVVHGIAAEPTAASLAAAVRTALDTPVVHD</sequence>
<accession>A0A841A678</accession>
<evidence type="ECO:0000259" key="1">
    <source>
        <dbReference type="Pfam" id="PF02602"/>
    </source>
</evidence>
<dbReference type="EMBL" id="JACHLZ010000001">
    <property type="protein sequence ID" value="MBB5830356.1"/>
    <property type="molecule type" value="Genomic_DNA"/>
</dbReference>
<dbReference type="GO" id="GO:0004852">
    <property type="term" value="F:uroporphyrinogen-III synthase activity"/>
    <property type="evidence" value="ECO:0007669"/>
    <property type="project" value="InterPro"/>
</dbReference>
<protein>
    <submittedName>
        <fullName evidence="2">Uroporphyrinogen-III synthase</fullName>
    </submittedName>
</protein>
<dbReference type="Pfam" id="PF02602">
    <property type="entry name" value="HEM4"/>
    <property type="match status" value="1"/>
</dbReference>
<dbReference type="Gene3D" id="3.40.50.10090">
    <property type="match status" value="2"/>
</dbReference>
<proteinExistence type="predicted"/>
<dbReference type="RefSeq" id="WP_184323988.1">
    <property type="nucleotide sequence ID" value="NZ_JACHLZ010000001.1"/>
</dbReference>
<dbReference type="SUPFAM" id="SSF69618">
    <property type="entry name" value="HemD-like"/>
    <property type="match status" value="1"/>
</dbReference>
<comment type="caution">
    <text evidence="2">The sequence shown here is derived from an EMBL/GenBank/DDBJ whole genome shotgun (WGS) entry which is preliminary data.</text>
</comment>
<name>A0A841A678_9MICO</name>